<gene>
    <name evidence="2" type="ORF">FKY71_14195</name>
</gene>
<name>A0A540VNR8_9GAMM</name>
<feature type="domain" description="Phasin" evidence="1">
    <location>
        <begin position="6"/>
        <end position="93"/>
    </location>
</feature>
<reference evidence="2 3" key="1">
    <citation type="submission" date="2019-06" db="EMBL/GenBank/DDBJ databases">
        <title>Metagenome assembled Genome of Spiribacter salinus SL48-SHIP from the microbial mat of Salt Lake 48 (Novosibirsk region, Russia).</title>
        <authorList>
            <person name="Shipova A."/>
            <person name="Rozanov A.S."/>
            <person name="Bryanskaya A.V."/>
            <person name="Peltek S.E."/>
        </authorList>
    </citation>
    <scope>NUCLEOTIDE SEQUENCE [LARGE SCALE GENOMIC DNA]</scope>
    <source>
        <strain evidence="2">SL48-SHIP-2</strain>
    </source>
</reference>
<organism evidence="2 3">
    <name type="scientific">Spiribacter salinus</name>
    <dbReference type="NCBI Taxonomy" id="1335746"/>
    <lineage>
        <taxon>Bacteria</taxon>
        <taxon>Pseudomonadati</taxon>
        <taxon>Pseudomonadota</taxon>
        <taxon>Gammaproteobacteria</taxon>
        <taxon>Chromatiales</taxon>
        <taxon>Ectothiorhodospiraceae</taxon>
        <taxon>Spiribacter</taxon>
    </lineage>
</organism>
<dbReference type="Proteomes" id="UP000315400">
    <property type="component" value="Unassembled WGS sequence"/>
</dbReference>
<comment type="caution">
    <text evidence="2">The sequence shown here is derived from an EMBL/GenBank/DDBJ whole genome shotgun (WGS) entry which is preliminary data.</text>
</comment>
<protein>
    <submittedName>
        <fullName evidence="2">Phasin family protein</fullName>
    </submittedName>
</protein>
<evidence type="ECO:0000313" key="2">
    <source>
        <dbReference type="EMBL" id="TQE98372.1"/>
    </source>
</evidence>
<proteinExistence type="predicted"/>
<sequence>MNTPTAFTEMKKAQDILMEAIDKSARTNLESVQKLLELNKERMTGLSDVSNPSDLIARQSAAFKEYAEHLSAHMEALTAIGTESREQLTELGQEFAKTMDFSTMFGLAEAPSKPKAKTSAKS</sequence>
<accession>A0A540VNR8</accession>
<evidence type="ECO:0000313" key="3">
    <source>
        <dbReference type="Proteomes" id="UP000315400"/>
    </source>
</evidence>
<dbReference type="InterPro" id="IPR018968">
    <property type="entry name" value="Phasin"/>
</dbReference>
<evidence type="ECO:0000259" key="1">
    <source>
        <dbReference type="Pfam" id="PF09361"/>
    </source>
</evidence>
<dbReference type="AlphaFoldDB" id="A0A540VNR8"/>
<dbReference type="Pfam" id="PF09361">
    <property type="entry name" value="Phasin_2"/>
    <property type="match status" value="1"/>
</dbReference>
<dbReference type="EMBL" id="VIFK01000215">
    <property type="protein sequence ID" value="TQE98372.1"/>
    <property type="molecule type" value="Genomic_DNA"/>
</dbReference>